<reference evidence="1 2" key="1">
    <citation type="journal article" date="2016" name="Nat. Commun.">
        <title>Thousands of microbial genomes shed light on interconnected biogeochemical processes in an aquifer system.</title>
        <authorList>
            <person name="Anantharaman K."/>
            <person name="Brown C.T."/>
            <person name="Hug L.A."/>
            <person name="Sharon I."/>
            <person name="Castelle C.J."/>
            <person name="Probst A.J."/>
            <person name="Thomas B.C."/>
            <person name="Singh A."/>
            <person name="Wilkins M.J."/>
            <person name="Karaoz U."/>
            <person name="Brodie E.L."/>
            <person name="Williams K.H."/>
            <person name="Hubbard S.S."/>
            <person name="Banfield J.F."/>
        </authorList>
    </citation>
    <scope>NUCLEOTIDE SEQUENCE [LARGE SCALE GENOMIC DNA]</scope>
</reference>
<comment type="caution">
    <text evidence="1">The sequence shown here is derived from an EMBL/GenBank/DDBJ whole genome shotgun (WGS) entry which is preliminary data.</text>
</comment>
<proteinExistence type="predicted"/>
<organism evidence="1 2">
    <name type="scientific">Candidatus Yanofskybacteria bacterium RIFCSPHIGHO2_01_FULL_45_42</name>
    <dbReference type="NCBI Taxonomy" id="1802671"/>
    <lineage>
        <taxon>Bacteria</taxon>
        <taxon>Candidatus Yanofskyibacteriota</taxon>
    </lineage>
</organism>
<sequence length="181" mass="20553">MIETMIKARLVNIINQIIDTRDKKWNKYSCGICVLKMLIVFRKPEFKDLSVMTLLNQALERNGYIENVGWKHQILVDVAALYGVPMSFQKEFFNTPAKKKIGIKIINEKLNSGLPVAVSVLREFNVSDSTHLVIAEGLAKVGPFIRGYIIADPHPGRRGNRYTVSKKEFLAGWRGGMIYLN</sequence>
<accession>A0A1F8F6L2</accession>
<dbReference type="Proteomes" id="UP000178023">
    <property type="component" value="Unassembled WGS sequence"/>
</dbReference>
<evidence type="ECO:0008006" key="3">
    <source>
        <dbReference type="Google" id="ProtNLM"/>
    </source>
</evidence>
<name>A0A1F8F6L2_9BACT</name>
<dbReference type="AlphaFoldDB" id="A0A1F8F6L2"/>
<evidence type="ECO:0000313" key="1">
    <source>
        <dbReference type="EMBL" id="OGN07896.1"/>
    </source>
</evidence>
<protein>
    <recommendedName>
        <fullName evidence="3">Peptidase C39 domain-containing protein</fullName>
    </recommendedName>
</protein>
<dbReference type="EMBL" id="MGJL01000016">
    <property type="protein sequence ID" value="OGN07896.1"/>
    <property type="molecule type" value="Genomic_DNA"/>
</dbReference>
<dbReference type="Gene3D" id="3.90.70.10">
    <property type="entry name" value="Cysteine proteinases"/>
    <property type="match status" value="1"/>
</dbReference>
<evidence type="ECO:0000313" key="2">
    <source>
        <dbReference type="Proteomes" id="UP000178023"/>
    </source>
</evidence>
<gene>
    <name evidence="1" type="ORF">A2750_00370</name>
</gene>